<dbReference type="InterPro" id="IPR008972">
    <property type="entry name" value="Cupredoxin"/>
</dbReference>
<evidence type="ECO:0000256" key="12">
    <source>
        <dbReference type="ARBA" id="ARBA00023008"/>
    </source>
</evidence>
<dbReference type="InterPro" id="IPR001505">
    <property type="entry name" value="Copper_CuA"/>
</dbReference>
<keyword evidence="7 15" id="KW-0479">Metal-binding</keyword>
<dbReference type="Pfam" id="PF00116">
    <property type="entry name" value="COX2"/>
    <property type="match status" value="1"/>
</dbReference>
<dbReference type="Gene3D" id="1.10.287.90">
    <property type="match status" value="1"/>
</dbReference>
<keyword evidence="5 16" id="KW-0679">Respiratory chain</keyword>
<dbReference type="InterPro" id="IPR009056">
    <property type="entry name" value="Cyt_c-like_dom"/>
</dbReference>
<evidence type="ECO:0000256" key="3">
    <source>
        <dbReference type="ARBA" id="ARBA00022448"/>
    </source>
</evidence>
<accession>A0A0S7BWL6</accession>
<dbReference type="GO" id="GO:0004129">
    <property type="term" value="F:cytochrome-c oxidase activity"/>
    <property type="evidence" value="ECO:0007669"/>
    <property type="project" value="UniProtKB-EC"/>
</dbReference>
<evidence type="ECO:0000256" key="5">
    <source>
        <dbReference type="ARBA" id="ARBA00022660"/>
    </source>
</evidence>
<dbReference type="PROSITE" id="PS50999">
    <property type="entry name" value="COX2_TM"/>
    <property type="match status" value="1"/>
</dbReference>
<dbReference type="GO" id="GO:0016491">
    <property type="term" value="F:oxidoreductase activity"/>
    <property type="evidence" value="ECO:0007669"/>
    <property type="project" value="InterPro"/>
</dbReference>
<evidence type="ECO:0000256" key="18">
    <source>
        <dbReference type="SAM" id="Phobius"/>
    </source>
</evidence>
<sequence length="311" mass="34953">MYSGASNFVTTTDTAFAVIIGISVIFLVGITATMLWFVYRYNKKRNPVATQIHGSNTLEIVWTVIPTILVLIMFFYGWSGYSPMKKAPEDAMKVRATARMWSWLFEYENGIKTDTLYIPVNKAVALDLISVDVIHSLYIPAFRVKEDMVPGKTNKMWFIGQKEGDYELFCTEYCGLSHSYMFTEVKVLPQPEFDDWYAAMADTSKQSAVAAKPGAAGKRLVQINGCLACHSADGTKLIGPTFKGLYGKAHTVITGNSEREIVADDDYIIKSIYEPNEDVVKGYVKGQMISYKEQLSEEDIAHIIEYLKTLE</sequence>
<keyword evidence="13 18" id="KW-0472">Membrane</keyword>
<keyword evidence="3 16" id="KW-0813">Transport</keyword>
<evidence type="ECO:0000256" key="4">
    <source>
        <dbReference type="ARBA" id="ARBA00022617"/>
    </source>
</evidence>
<comment type="subcellular location">
    <subcellularLocation>
        <location evidence="16">Cell membrane</location>
        <topology evidence="16">Multi-pass membrane protein</topology>
    </subcellularLocation>
    <subcellularLocation>
        <location evidence="1">Membrane</location>
        <topology evidence="1">Multi-pass membrane protein</topology>
    </subcellularLocation>
</comment>
<evidence type="ECO:0000259" key="21">
    <source>
        <dbReference type="PROSITE" id="PS51007"/>
    </source>
</evidence>
<protein>
    <recommendedName>
        <fullName evidence="17">Cytochrome c oxidase subunit 2</fullName>
        <ecNumber evidence="17">7.1.1.9</ecNumber>
    </recommendedName>
</protein>
<dbReference type="GO" id="GO:0020037">
    <property type="term" value="F:heme binding"/>
    <property type="evidence" value="ECO:0007669"/>
    <property type="project" value="InterPro"/>
</dbReference>
<dbReference type="InterPro" id="IPR036257">
    <property type="entry name" value="Cyt_c_oxidase_su2_TM_sf"/>
</dbReference>
<dbReference type="CDD" id="cd13915">
    <property type="entry name" value="CuRO_HCO_II_like_2"/>
    <property type="match status" value="1"/>
</dbReference>
<dbReference type="OrthoDB" id="9781261at2"/>
<dbReference type="PROSITE" id="PS00078">
    <property type="entry name" value="COX2"/>
    <property type="match status" value="1"/>
</dbReference>
<evidence type="ECO:0000256" key="14">
    <source>
        <dbReference type="ARBA" id="ARBA00024688"/>
    </source>
</evidence>
<dbReference type="GO" id="GO:0042773">
    <property type="term" value="P:ATP synthesis coupled electron transport"/>
    <property type="evidence" value="ECO:0007669"/>
    <property type="project" value="TreeGrafter"/>
</dbReference>
<dbReference type="PATRIC" id="fig|1678841.3.peg.1070"/>
<keyword evidence="23" id="KW-1185">Reference proteome</keyword>
<keyword evidence="12 17" id="KW-0186">Copper</keyword>
<reference evidence="22" key="1">
    <citation type="journal article" date="2015" name="Genome Announc.">
        <title>Draft Genome Sequence of Bacteroidales Strain TBC1, a Novel Isolate from a Methanogenic Wastewater Treatment System.</title>
        <authorList>
            <person name="Tourlousse D.M."/>
            <person name="Matsuura N."/>
            <person name="Sun L."/>
            <person name="Toyonaga M."/>
            <person name="Kuroda K."/>
            <person name="Ohashi A."/>
            <person name="Cruz R."/>
            <person name="Yamaguchi T."/>
            <person name="Sekiguchi Y."/>
        </authorList>
    </citation>
    <scope>NUCLEOTIDE SEQUENCE [LARGE SCALE GENOMIC DNA]</scope>
    <source>
        <strain evidence="22">TBC1</strain>
    </source>
</reference>
<feature type="domain" description="Cytochrome oxidase subunit II transmembrane region profile" evidence="20">
    <location>
        <begin position="1"/>
        <end position="88"/>
    </location>
</feature>
<feature type="transmembrane region" description="Helical" evidence="18">
    <location>
        <begin position="15"/>
        <end position="39"/>
    </location>
</feature>
<evidence type="ECO:0000313" key="23">
    <source>
        <dbReference type="Proteomes" id="UP000053091"/>
    </source>
</evidence>
<dbReference type="NCBIfam" id="TIGR02866">
    <property type="entry name" value="CoxB"/>
    <property type="match status" value="1"/>
</dbReference>
<dbReference type="InterPro" id="IPR045187">
    <property type="entry name" value="CcO_II"/>
</dbReference>
<evidence type="ECO:0000256" key="17">
    <source>
        <dbReference type="RuleBase" id="RU004024"/>
    </source>
</evidence>
<comment type="similarity">
    <text evidence="2 16">Belongs to the cytochrome c oxidase subunit 2 family.</text>
</comment>
<keyword evidence="11 15" id="KW-0408">Iron</keyword>
<dbReference type="GO" id="GO:0005886">
    <property type="term" value="C:plasma membrane"/>
    <property type="evidence" value="ECO:0007669"/>
    <property type="project" value="UniProtKB-SubCell"/>
</dbReference>
<dbReference type="PROSITE" id="PS51007">
    <property type="entry name" value="CYTC"/>
    <property type="match status" value="1"/>
</dbReference>
<dbReference type="InterPro" id="IPR014222">
    <property type="entry name" value="Cyt_c_oxidase_su2"/>
</dbReference>
<dbReference type="PROSITE" id="PS50857">
    <property type="entry name" value="COX2_CUA"/>
    <property type="match status" value="1"/>
</dbReference>
<keyword evidence="10 18" id="KW-1133">Transmembrane helix</keyword>
<dbReference type="Pfam" id="PF00034">
    <property type="entry name" value="Cytochrom_C"/>
    <property type="match status" value="1"/>
</dbReference>
<comment type="cofactor">
    <cofactor evidence="17">
        <name>Cu cation</name>
        <dbReference type="ChEBI" id="CHEBI:23378"/>
    </cofactor>
    <text evidence="17">Binds a copper A center.</text>
</comment>
<feature type="domain" description="Cytochrome c" evidence="21">
    <location>
        <begin position="212"/>
        <end position="311"/>
    </location>
</feature>
<dbReference type="AlphaFoldDB" id="A0A0S7BWL6"/>
<keyword evidence="4 15" id="KW-0349">Heme</keyword>
<dbReference type="InterPro" id="IPR011759">
    <property type="entry name" value="Cyt_c_oxidase_su2_TM_dom"/>
</dbReference>
<evidence type="ECO:0000256" key="11">
    <source>
        <dbReference type="ARBA" id="ARBA00023004"/>
    </source>
</evidence>
<keyword evidence="6 16" id="KW-0812">Transmembrane</keyword>
<evidence type="ECO:0000256" key="8">
    <source>
        <dbReference type="ARBA" id="ARBA00022967"/>
    </source>
</evidence>
<dbReference type="InterPro" id="IPR036909">
    <property type="entry name" value="Cyt_c-like_dom_sf"/>
</dbReference>
<evidence type="ECO:0000256" key="16">
    <source>
        <dbReference type="RuleBase" id="RU000456"/>
    </source>
</evidence>
<evidence type="ECO:0000256" key="15">
    <source>
        <dbReference type="PROSITE-ProRule" id="PRU00433"/>
    </source>
</evidence>
<evidence type="ECO:0000256" key="6">
    <source>
        <dbReference type="ARBA" id="ARBA00022692"/>
    </source>
</evidence>
<keyword evidence="9 16" id="KW-0249">Electron transport</keyword>
<dbReference type="EC" id="7.1.1.9" evidence="17"/>
<dbReference type="Pfam" id="PF02790">
    <property type="entry name" value="COX2_TM"/>
    <property type="match status" value="1"/>
</dbReference>
<evidence type="ECO:0000313" key="22">
    <source>
        <dbReference type="EMBL" id="GAP42807.1"/>
    </source>
</evidence>
<dbReference type="SUPFAM" id="SSF46626">
    <property type="entry name" value="Cytochrome c"/>
    <property type="match status" value="1"/>
</dbReference>
<dbReference type="RefSeq" id="WP_062039192.1">
    <property type="nucleotide sequence ID" value="NZ_DF968182.1"/>
</dbReference>
<dbReference type="SUPFAM" id="SSF81464">
    <property type="entry name" value="Cytochrome c oxidase subunit II-like, transmembrane region"/>
    <property type="match status" value="1"/>
</dbReference>
<comment type="function">
    <text evidence="14 17">Subunits I and II form the functional core of the enzyme complex. Electrons originating in cytochrome c are transferred via heme a and Cu(A) to the binuclear center formed by heme a3 and Cu(B).</text>
</comment>
<name>A0A0S7BWL6_9BACT</name>
<dbReference type="GO" id="GO:0005507">
    <property type="term" value="F:copper ion binding"/>
    <property type="evidence" value="ECO:0007669"/>
    <property type="project" value="InterPro"/>
</dbReference>
<evidence type="ECO:0000256" key="13">
    <source>
        <dbReference type="ARBA" id="ARBA00023136"/>
    </source>
</evidence>
<evidence type="ECO:0000259" key="20">
    <source>
        <dbReference type="PROSITE" id="PS50999"/>
    </source>
</evidence>
<dbReference type="PANTHER" id="PTHR22888">
    <property type="entry name" value="CYTOCHROME C OXIDASE, SUBUNIT II"/>
    <property type="match status" value="1"/>
</dbReference>
<evidence type="ECO:0000256" key="7">
    <source>
        <dbReference type="ARBA" id="ARBA00022723"/>
    </source>
</evidence>
<dbReference type="SUPFAM" id="SSF49503">
    <property type="entry name" value="Cupredoxins"/>
    <property type="match status" value="1"/>
</dbReference>
<keyword evidence="8" id="KW-1278">Translocase</keyword>
<evidence type="ECO:0000256" key="2">
    <source>
        <dbReference type="ARBA" id="ARBA00007866"/>
    </source>
</evidence>
<organism evidence="22">
    <name type="scientific">Lentimicrobium saccharophilum</name>
    <dbReference type="NCBI Taxonomy" id="1678841"/>
    <lineage>
        <taxon>Bacteria</taxon>
        <taxon>Pseudomonadati</taxon>
        <taxon>Bacteroidota</taxon>
        <taxon>Bacteroidia</taxon>
        <taxon>Bacteroidales</taxon>
        <taxon>Lentimicrobiaceae</taxon>
        <taxon>Lentimicrobium</taxon>
    </lineage>
</organism>
<feature type="domain" description="Cytochrome oxidase subunit II copper A binding" evidence="19">
    <location>
        <begin position="89"/>
        <end position="199"/>
    </location>
</feature>
<evidence type="ECO:0000256" key="9">
    <source>
        <dbReference type="ARBA" id="ARBA00022982"/>
    </source>
</evidence>
<dbReference type="PANTHER" id="PTHR22888:SF9">
    <property type="entry name" value="CYTOCHROME C OXIDASE SUBUNIT 2"/>
    <property type="match status" value="1"/>
</dbReference>
<evidence type="ECO:0000256" key="10">
    <source>
        <dbReference type="ARBA" id="ARBA00022989"/>
    </source>
</evidence>
<dbReference type="EMBL" id="DF968182">
    <property type="protein sequence ID" value="GAP42807.1"/>
    <property type="molecule type" value="Genomic_DNA"/>
</dbReference>
<feature type="transmembrane region" description="Helical" evidence="18">
    <location>
        <begin position="60"/>
        <end position="78"/>
    </location>
</feature>
<gene>
    <name evidence="22" type="ORF">TBC1_11947</name>
</gene>
<evidence type="ECO:0000256" key="1">
    <source>
        <dbReference type="ARBA" id="ARBA00004141"/>
    </source>
</evidence>
<comment type="catalytic activity">
    <reaction evidence="17">
        <text>4 Fe(II)-[cytochrome c] + O2 + 8 H(+)(in) = 4 Fe(III)-[cytochrome c] + 2 H2O + 4 H(+)(out)</text>
        <dbReference type="Rhea" id="RHEA:11436"/>
        <dbReference type="Rhea" id="RHEA-COMP:10350"/>
        <dbReference type="Rhea" id="RHEA-COMP:14399"/>
        <dbReference type="ChEBI" id="CHEBI:15377"/>
        <dbReference type="ChEBI" id="CHEBI:15378"/>
        <dbReference type="ChEBI" id="CHEBI:15379"/>
        <dbReference type="ChEBI" id="CHEBI:29033"/>
        <dbReference type="ChEBI" id="CHEBI:29034"/>
        <dbReference type="EC" id="7.1.1.9"/>
    </reaction>
</comment>
<proteinExistence type="inferred from homology"/>
<dbReference type="STRING" id="1678841.TBC1_11947"/>
<dbReference type="Gene3D" id="2.60.40.420">
    <property type="entry name" value="Cupredoxins - blue copper proteins"/>
    <property type="match status" value="1"/>
</dbReference>
<dbReference type="Proteomes" id="UP000053091">
    <property type="component" value="Unassembled WGS sequence"/>
</dbReference>
<evidence type="ECO:0000259" key="19">
    <source>
        <dbReference type="PROSITE" id="PS50857"/>
    </source>
</evidence>
<dbReference type="InterPro" id="IPR002429">
    <property type="entry name" value="CcO_II-like_C"/>
</dbReference>